<dbReference type="Gene3D" id="3.40.50.300">
    <property type="entry name" value="P-loop containing nucleotide triphosphate hydrolases"/>
    <property type="match status" value="1"/>
</dbReference>
<name>A0A378U8K3_MYCFO</name>
<reference evidence="1 2" key="1">
    <citation type="submission" date="2018-06" db="EMBL/GenBank/DDBJ databases">
        <authorList>
            <consortium name="Pathogen Informatics"/>
            <person name="Doyle S."/>
        </authorList>
    </citation>
    <scope>NUCLEOTIDE SEQUENCE [LARGE SCALE GENOMIC DNA]</scope>
    <source>
        <strain evidence="1 2">NCTC1542</strain>
    </source>
</reference>
<evidence type="ECO:0000313" key="2">
    <source>
        <dbReference type="Proteomes" id="UP000255389"/>
    </source>
</evidence>
<proteinExistence type="predicted"/>
<accession>A0A378U8K3</accession>
<dbReference type="InterPro" id="IPR027417">
    <property type="entry name" value="P-loop_NTPase"/>
</dbReference>
<gene>
    <name evidence="1" type="ORF">NCTC1542_01252</name>
</gene>
<dbReference type="AlphaFoldDB" id="A0A378U8K3"/>
<dbReference type="EMBL" id="UGQY01000001">
    <property type="protein sequence ID" value="STZ73708.1"/>
    <property type="molecule type" value="Genomic_DNA"/>
</dbReference>
<organism evidence="1 2">
    <name type="scientific">Mycolicibacterium fortuitum</name>
    <name type="common">Mycobacterium fortuitum</name>
    <dbReference type="NCBI Taxonomy" id="1766"/>
    <lineage>
        <taxon>Bacteria</taxon>
        <taxon>Bacillati</taxon>
        <taxon>Actinomycetota</taxon>
        <taxon>Actinomycetes</taxon>
        <taxon>Mycobacteriales</taxon>
        <taxon>Mycobacteriaceae</taxon>
        <taxon>Mycolicibacterium</taxon>
    </lineage>
</organism>
<sequence>MTDSLIARGVELINSGKYAVDPYVDVPPPTEEPSVTRFPGMGTETGNTPDQQFCDSVSQALPGIRNPECGYVDIAALLDGGIPDPPTPSICTRADDVGLFYVGQFNVVFGDPESGKTLLCDYATAQVLNAGGRVLRLDLDHNGPDSTVSRLIDFGANEDALRDPGRFLYVEPADRAQAIAVIADMEDWKPTLVIIDSIGELLPMFGAGSNSPDDFTDVHTRVIKPLTRIGACVVGIDHLAKGADSRVQGPTGTLAKKRAIGGTSIRVKVDSAFTPDKGGSAFLSIHKDRHGGLRRHSPVGDREPLCGKFVILGGTCRITAPMSGERNPEEAAEPDDVAAIAELEPPPASVRDARERLGWRTDRASKAFKAWKGSQQ</sequence>
<dbReference type="RefSeq" id="WP_234791378.1">
    <property type="nucleotide sequence ID" value="NZ_LZKO01000137.1"/>
</dbReference>
<dbReference type="SUPFAM" id="SSF52540">
    <property type="entry name" value="P-loop containing nucleoside triphosphate hydrolases"/>
    <property type="match status" value="1"/>
</dbReference>
<evidence type="ECO:0000313" key="1">
    <source>
        <dbReference type="EMBL" id="STZ73708.1"/>
    </source>
</evidence>
<dbReference type="Proteomes" id="UP000255389">
    <property type="component" value="Unassembled WGS sequence"/>
</dbReference>
<protein>
    <submittedName>
        <fullName evidence="1">Bifunctional DNA primase/polymerase famiily protein</fullName>
    </submittedName>
</protein>